<dbReference type="GO" id="GO:0005509">
    <property type="term" value="F:calcium ion binding"/>
    <property type="evidence" value="ECO:0007669"/>
    <property type="project" value="InterPro"/>
</dbReference>
<dbReference type="SUPFAM" id="SSF47874">
    <property type="entry name" value="Annexin"/>
    <property type="match status" value="1"/>
</dbReference>
<dbReference type="FunFam" id="1.10.220.10:FF:000001">
    <property type="entry name" value="Annexin"/>
    <property type="match status" value="1"/>
</dbReference>
<proteinExistence type="inferred from homology"/>
<keyword evidence="2 4" id="KW-0677">Repeat</keyword>
<feature type="compositionally biased region" description="Polar residues" evidence="5">
    <location>
        <begin position="1"/>
        <end position="21"/>
    </location>
</feature>
<dbReference type="Pfam" id="PF00191">
    <property type="entry name" value="Annexin"/>
    <property type="match status" value="3"/>
</dbReference>
<keyword evidence="4" id="KW-0106">Calcium</keyword>
<evidence type="ECO:0000256" key="1">
    <source>
        <dbReference type="ARBA" id="ARBA00007831"/>
    </source>
</evidence>
<dbReference type="PANTHER" id="PTHR10502:SF102">
    <property type="entry name" value="ANNEXIN B11"/>
    <property type="match status" value="1"/>
</dbReference>
<sequence>MASASALRNSQAESRTPSTDIPQIHITADQSTLNSATAISIPRSDFDQVPPLFSIDRRFSTANTSSDSDSGSGGIASSLPTLSADQSLSRSRSSSIGERAGRDAYRKVRIMNRMAYLKEMNVTGGTDGPIVGPTVFEHQPFDPAVDAKVLYDAMRGLGTHESAIIELLSKRTNKQRQAIASVYRDKYGKSIIKAFKGELTILFSGHLDEVLEGLFKTPAEYEAQLLHHAITGISTDEDAVIDIICTRTNRELRSLKTEYALQYKKELSADIDSHVHSSSDFKKLLNAVLMGARESGKDVNEMQAKWEGRALYDAGPRHWAKDDALIAIFAGRSFAHLRLVIREFEKLADIEVETVVGKELHGDVGHLLEHIVKFVKNKNKYFAERLHNAFKGVTVYHKVLVRTVIERCEQDMGHIKKQFDVMYTKTLASHIETHTSGHYRNMLLALCGCHEELRKYDAAHKSD</sequence>
<comment type="domain">
    <text evidence="4">A pair of annexin repeats may form one binding site for calcium and phospholipid.</text>
</comment>
<evidence type="ECO:0000313" key="7">
    <source>
        <dbReference type="Proteomes" id="UP000186922"/>
    </source>
</evidence>
<dbReference type="GO" id="GO:0005634">
    <property type="term" value="C:nucleus"/>
    <property type="evidence" value="ECO:0007669"/>
    <property type="project" value="TreeGrafter"/>
</dbReference>
<evidence type="ECO:0000256" key="5">
    <source>
        <dbReference type="SAM" id="MobiDB-lite"/>
    </source>
</evidence>
<organism evidence="6 7">
    <name type="scientific">Ramazzottius varieornatus</name>
    <name type="common">Water bear</name>
    <name type="synonym">Tardigrade</name>
    <dbReference type="NCBI Taxonomy" id="947166"/>
    <lineage>
        <taxon>Eukaryota</taxon>
        <taxon>Metazoa</taxon>
        <taxon>Ecdysozoa</taxon>
        <taxon>Tardigrada</taxon>
        <taxon>Eutardigrada</taxon>
        <taxon>Parachela</taxon>
        <taxon>Hypsibioidea</taxon>
        <taxon>Ramazzottiidae</taxon>
        <taxon>Ramazzottius</taxon>
    </lineage>
</organism>
<dbReference type="Proteomes" id="UP000186922">
    <property type="component" value="Unassembled WGS sequence"/>
</dbReference>
<dbReference type="AlphaFoldDB" id="A0A1D1UQM2"/>
<evidence type="ECO:0000256" key="3">
    <source>
        <dbReference type="ARBA" id="ARBA00023216"/>
    </source>
</evidence>
<reference evidence="6 7" key="1">
    <citation type="journal article" date="2016" name="Nat. Commun.">
        <title>Extremotolerant tardigrade genome and improved radiotolerance of human cultured cells by tardigrade-unique protein.</title>
        <authorList>
            <person name="Hashimoto T."/>
            <person name="Horikawa D.D."/>
            <person name="Saito Y."/>
            <person name="Kuwahara H."/>
            <person name="Kozuka-Hata H."/>
            <person name="Shin-I T."/>
            <person name="Minakuchi Y."/>
            <person name="Ohishi K."/>
            <person name="Motoyama A."/>
            <person name="Aizu T."/>
            <person name="Enomoto A."/>
            <person name="Kondo K."/>
            <person name="Tanaka S."/>
            <person name="Hara Y."/>
            <person name="Koshikawa S."/>
            <person name="Sagara H."/>
            <person name="Miura T."/>
            <person name="Yokobori S."/>
            <person name="Miyagawa K."/>
            <person name="Suzuki Y."/>
            <person name="Kubo T."/>
            <person name="Oyama M."/>
            <person name="Kohara Y."/>
            <person name="Fujiyama A."/>
            <person name="Arakawa K."/>
            <person name="Katayama T."/>
            <person name="Toyoda A."/>
            <person name="Kunieda T."/>
        </authorList>
    </citation>
    <scope>NUCLEOTIDE SEQUENCE [LARGE SCALE GENOMIC DNA]</scope>
    <source>
        <strain evidence="6 7">YOKOZUNA-1</strain>
    </source>
</reference>
<feature type="region of interest" description="Disordered" evidence="5">
    <location>
        <begin position="1"/>
        <end position="33"/>
    </location>
</feature>
<dbReference type="GO" id="GO:0005737">
    <property type="term" value="C:cytoplasm"/>
    <property type="evidence" value="ECO:0007669"/>
    <property type="project" value="TreeGrafter"/>
</dbReference>
<dbReference type="PANTHER" id="PTHR10502">
    <property type="entry name" value="ANNEXIN"/>
    <property type="match status" value="1"/>
</dbReference>
<gene>
    <name evidence="6" type="primary">RvY_02456-1</name>
    <name evidence="6" type="synonym">RvY_02456.1</name>
    <name evidence="6" type="ORF">RvY_02456</name>
</gene>
<protein>
    <recommendedName>
        <fullName evidence="4">Annexin</fullName>
    </recommendedName>
</protein>
<keyword evidence="7" id="KW-1185">Reference proteome</keyword>
<dbReference type="PROSITE" id="PS51897">
    <property type="entry name" value="ANNEXIN_2"/>
    <property type="match status" value="3"/>
</dbReference>
<dbReference type="SMART" id="SM00335">
    <property type="entry name" value="ANX"/>
    <property type="match status" value="4"/>
</dbReference>
<evidence type="ECO:0000256" key="2">
    <source>
        <dbReference type="ARBA" id="ARBA00022737"/>
    </source>
</evidence>
<dbReference type="InterPro" id="IPR018252">
    <property type="entry name" value="Annexin_repeat_CS"/>
</dbReference>
<dbReference type="GO" id="GO:0001786">
    <property type="term" value="F:phosphatidylserine binding"/>
    <property type="evidence" value="ECO:0007669"/>
    <property type="project" value="TreeGrafter"/>
</dbReference>
<dbReference type="GO" id="GO:0005886">
    <property type="term" value="C:plasma membrane"/>
    <property type="evidence" value="ECO:0007669"/>
    <property type="project" value="TreeGrafter"/>
</dbReference>
<comment type="similarity">
    <text evidence="1 4">Belongs to the annexin family.</text>
</comment>
<dbReference type="PRINTS" id="PR00196">
    <property type="entry name" value="ANNEXIN"/>
</dbReference>
<evidence type="ECO:0000313" key="6">
    <source>
        <dbReference type="EMBL" id="GAU89972.1"/>
    </source>
</evidence>
<dbReference type="GO" id="GO:0005544">
    <property type="term" value="F:calcium-dependent phospholipid binding"/>
    <property type="evidence" value="ECO:0007669"/>
    <property type="project" value="UniProtKB-KW"/>
</dbReference>
<dbReference type="InterPro" id="IPR001464">
    <property type="entry name" value="Annexin"/>
</dbReference>
<dbReference type="InterPro" id="IPR037104">
    <property type="entry name" value="Annexin_sf"/>
</dbReference>
<dbReference type="GO" id="GO:0012506">
    <property type="term" value="C:vesicle membrane"/>
    <property type="evidence" value="ECO:0007669"/>
    <property type="project" value="TreeGrafter"/>
</dbReference>
<feature type="region of interest" description="Disordered" evidence="5">
    <location>
        <begin position="61"/>
        <end position="100"/>
    </location>
</feature>
<keyword evidence="4" id="KW-0111">Calcium/phospholipid-binding</keyword>
<comment type="caution">
    <text evidence="6">The sequence shown here is derived from an EMBL/GenBank/DDBJ whole genome shotgun (WGS) entry which is preliminary data.</text>
</comment>
<feature type="compositionally biased region" description="Low complexity" evidence="5">
    <location>
        <begin position="61"/>
        <end position="78"/>
    </location>
</feature>
<evidence type="ECO:0000256" key="4">
    <source>
        <dbReference type="RuleBase" id="RU003540"/>
    </source>
</evidence>
<dbReference type="STRING" id="947166.A0A1D1UQM2"/>
<dbReference type="PROSITE" id="PS00223">
    <property type="entry name" value="ANNEXIN_1"/>
    <property type="match status" value="1"/>
</dbReference>
<accession>A0A1D1UQM2</accession>
<keyword evidence="3 4" id="KW-0041">Annexin</keyword>
<dbReference type="FunFam" id="1.10.220.10:FF:000005">
    <property type="entry name" value="Annexin"/>
    <property type="match status" value="1"/>
</dbReference>
<dbReference type="EMBL" id="BDGG01000001">
    <property type="protein sequence ID" value="GAU89972.1"/>
    <property type="molecule type" value="Genomic_DNA"/>
</dbReference>
<dbReference type="Gene3D" id="1.10.220.10">
    <property type="entry name" value="Annexin"/>
    <property type="match status" value="4"/>
</dbReference>
<dbReference type="InterPro" id="IPR018502">
    <property type="entry name" value="Annexin_repeat"/>
</dbReference>
<dbReference type="OrthoDB" id="37886at2759"/>
<name>A0A1D1UQM2_RAMVA</name>